<dbReference type="OrthoDB" id="674604at2759"/>
<proteinExistence type="predicted"/>
<evidence type="ECO:0000313" key="2">
    <source>
        <dbReference type="EMBL" id="OJA07709.1"/>
    </source>
</evidence>
<dbReference type="Proteomes" id="UP000183567">
    <property type="component" value="Unassembled WGS sequence"/>
</dbReference>
<protein>
    <recommendedName>
        <fullName evidence="1">Heterokaryon incompatibility domain-containing protein</fullName>
    </recommendedName>
</protein>
<keyword evidence="3" id="KW-1185">Reference proteome</keyword>
<dbReference type="InterPro" id="IPR010730">
    <property type="entry name" value="HET"/>
</dbReference>
<dbReference type="Pfam" id="PF06985">
    <property type="entry name" value="HET"/>
    <property type="match status" value="1"/>
</dbReference>
<name>A0A1J8PFC9_9AGAM</name>
<sequence length="438" mass="50334">MSLVSRDDVREHFRNSIRPEDFYNPLYHVRYAILSHRWLQQGELTYEEMAARIASGPGYEKLKKFCEKARECHLEFAWSDTCCIDKSSTTELDESIRSMFRWYKNSAICIVHLAQSMTIEDIMDDEWATRGWTLQELLAPDKIKFFNEDWMPMTDRRNDKSYLKTDIMEILERATSIPHHNIFRFSPGPHQVDTRMAWAATRKTTRAEDLAYSMMGIFNVSLPIAYGEGGERAFCRLIEAIMQSGDPSVLNWRGDPADHHISRAIPRSPQNFAGRRELKLDGVRLEMTMTNLGLRVPLVMLPLNFHSKMDVGNAYAFTLECPLCTTITLDISTTSLVTAYHQYALGILNYSLFDDGSREVLGIRGKSVGFVLCRTRDRFYSPGRPKPVVLDTVAPPKHKLGQWSIALFQAGLVEVNFPSILSSSMFYMSRKYLKTVYL</sequence>
<dbReference type="PANTHER" id="PTHR10622:SF10">
    <property type="entry name" value="HET DOMAIN-CONTAINING PROTEIN"/>
    <property type="match status" value="1"/>
</dbReference>
<evidence type="ECO:0000259" key="1">
    <source>
        <dbReference type="Pfam" id="PF06985"/>
    </source>
</evidence>
<reference evidence="2 3" key="1">
    <citation type="submission" date="2016-03" db="EMBL/GenBank/DDBJ databases">
        <title>Comparative genomics of the ectomycorrhizal sister species Rhizopogon vinicolor and Rhizopogon vesiculosus (Basidiomycota: Boletales) reveals a divergence of the mating type B locus.</title>
        <authorList>
            <person name="Mujic A.B."/>
            <person name="Kuo A."/>
            <person name="Tritt A."/>
            <person name="Lipzen A."/>
            <person name="Chen C."/>
            <person name="Johnson J."/>
            <person name="Sharma A."/>
            <person name="Barry K."/>
            <person name="Grigoriev I.V."/>
            <person name="Spatafora J.W."/>
        </authorList>
    </citation>
    <scope>NUCLEOTIDE SEQUENCE [LARGE SCALE GENOMIC DNA]</scope>
    <source>
        <strain evidence="2 3">AM-OR11-056</strain>
    </source>
</reference>
<evidence type="ECO:0000313" key="3">
    <source>
        <dbReference type="Proteomes" id="UP000183567"/>
    </source>
</evidence>
<dbReference type="EMBL" id="LVVM01006582">
    <property type="protein sequence ID" value="OJA07709.1"/>
    <property type="molecule type" value="Genomic_DNA"/>
</dbReference>
<dbReference type="STRING" id="180088.A0A1J8PFC9"/>
<dbReference type="AlphaFoldDB" id="A0A1J8PFC9"/>
<comment type="caution">
    <text evidence="2">The sequence shown here is derived from an EMBL/GenBank/DDBJ whole genome shotgun (WGS) entry which is preliminary data.</text>
</comment>
<gene>
    <name evidence="2" type="ORF">AZE42_05201</name>
</gene>
<organism evidence="2 3">
    <name type="scientific">Rhizopogon vesiculosus</name>
    <dbReference type="NCBI Taxonomy" id="180088"/>
    <lineage>
        <taxon>Eukaryota</taxon>
        <taxon>Fungi</taxon>
        <taxon>Dikarya</taxon>
        <taxon>Basidiomycota</taxon>
        <taxon>Agaricomycotina</taxon>
        <taxon>Agaricomycetes</taxon>
        <taxon>Agaricomycetidae</taxon>
        <taxon>Boletales</taxon>
        <taxon>Suillineae</taxon>
        <taxon>Rhizopogonaceae</taxon>
        <taxon>Rhizopogon</taxon>
    </lineage>
</organism>
<accession>A0A1J8PFC9</accession>
<dbReference type="PANTHER" id="PTHR10622">
    <property type="entry name" value="HET DOMAIN-CONTAINING PROTEIN"/>
    <property type="match status" value="1"/>
</dbReference>
<feature type="domain" description="Heterokaryon incompatibility" evidence="1">
    <location>
        <begin position="31"/>
        <end position="116"/>
    </location>
</feature>